<dbReference type="GO" id="GO:0015562">
    <property type="term" value="F:efflux transmembrane transporter activity"/>
    <property type="evidence" value="ECO:0007669"/>
    <property type="project" value="TreeGrafter"/>
</dbReference>
<dbReference type="RefSeq" id="WP_183167761.1">
    <property type="nucleotide sequence ID" value="NZ_JACHXI010000021.1"/>
</dbReference>
<dbReference type="GO" id="GO:1990281">
    <property type="term" value="C:efflux pump complex"/>
    <property type="evidence" value="ECO:0007669"/>
    <property type="project" value="TreeGrafter"/>
</dbReference>
<reference evidence="3 4" key="1">
    <citation type="submission" date="2020-08" db="EMBL/GenBank/DDBJ databases">
        <title>Genomic Encyclopedia of Type Strains, Phase III (KMG-III): the genomes of soil and plant-associated and newly described type strains.</title>
        <authorList>
            <person name="Whitman W."/>
        </authorList>
    </citation>
    <scope>NUCLEOTIDE SEQUENCE [LARGE SCALE GENOMIC DNA]</scope>
    <source>
        <strain evidence="3 4">CECT 4462</strain>
    </source>
</reference>
<evidence type="ECO:0000313" key="4">
    <source>
        <dbReference type="Proteomes" id="UP000549250"/>
    </source>
</evidence>
<keyword evidence="4" id="KW-1185">Reference proteome</keyword>
<dbReference type="PANTHER" id="PTHR30469:SF15">
    <property type="entry name" value="HLYD FAMILY OF SECRETION PROTEINS"/>
    <property type="match status" value="1"/>
</dbReference>
<keyword evidence="2" id="KW-0812">Transmembrane</keyword>
<evidence type="ECO:0000313" key="3">
    <source>
        <dbReference type="EMBL" id="MBB3104903.1"/>
    </source>
</evidence>
<feature type="transmembrane region" description="Helical" evidence="2">
    <location>
        <begin position="20"/>
        <end position="43"/>
    </location>
</feature>
<keyword evidence="2" id="KW-1133">Transmembrane helix</keyword>
<feature type="coiled-coil region" evidence="1">
    <location>
        <begin position="146"/>
        <end position="180"/>
    </location>
</feature>
<organism evidence="3 4">
    <name type="scientific">Azomonas macrocytogenes</name>
    <name type="common">Azotobacter macrocytogenes</name>
    <dbReference type="NCBI Taxonomy" id="69962"/>
    <lineage>
        <taxon>Bacteria</taxon>
        <taxon>Pseudomonadati</taxon>
        <taxon>Pseudomonadota</taxon>
        <taxon>Gammaproteobacteria</taxon>
        <taxon>Pseudomonadales</taxon>
        <taxon>Pseudomonadaceae</taxon>
        <taxon>Azomonas</taxon>
    </lineage>
</organism>
<protein>
    <submittedName>
        <fullName evidence="3">Multidrug efflux pump subunit AcrA (Membrane-fusion protein)</fullName>
    </submittedName>
</protein>
<dbReference type="AlphaFoldDB" id="A0A839TBB4"/>
<gene>
    <name evidence="3" type="ORF">FHR87_003331</name>
</gene>
<name>A0A839TBB4_AZOMA</name>
<keyword evidence="1" id="KW-0175">Coiled coil</keyword>
<dbReference type="EMBL" id="JACHXI010000021">
    <property type="protein sequence ID" value="MBB3104903.1"/>
    <property type="molecule type" value="Genomic_DNA"/>
</dbReference>
<dbReference type="Gene3D" id="1.10.287.470">
    <property type="entry name" value="Helix hairpin bin"/>
    <property type="match status" value="1"/>
</dbReference>
<evidence type="ECO:0000256" key="1">
    <source>
        <dbReference type="SAM" id="Coils"/>
    </source>
</evidence>
<proteinExistence type="predicted"/>
<sequence>MTEISPVFISYKNIKMPRPLMILCIMLVGLIIMSALILMYVPWVQTSHGMGRIVSLAPNGKVQFIHALVKGRIHKWHIRDGSIVKKGDVIAEIVDNDPLFLDRLQAQKNSFTAAKNAAGIATETALTNVHRQEQLHKQGLAARKDVENARIKYESWLAKLAEAESKVASAEVMLSRQTRQKIIAPQDGQILNTFAGDTATLVKEGDVLAEFLPVNLDIGIALDIAGMDIPLVRLGQKVRLRFDGWPAMQFSGWPTTSVGTFGGVVSIIDPAISPTGKFRVIISKPKDEYWPPEKLLRVGVRVQGWILLETVSLGYEIWRQLNGFPPEFPVNTTNN</sequence>
<dbReference type="PANTHER" id="PTHR30469">
    <property type="entry name" value="MULTIDRUG RESISTANCE PROTEIN MDTA"/>
    <property type="match status" value="1"/>
</dbReference>
<evidence type="ECO:0000256" key="2">
    <source>
        <dbReference type="SAM" id="Phobius"/>
    </source>
</evidence>
<comment type="caution">
    <text evidence="3">The sequence shown here is derived from an EMBL/GenBank/DDBJ whole genome shotgun (WGS) entry which is preliminary data.</text>
</comment>
<dbReference type="Gene3D" id="2.40.50.100">
    <property type="match status" value="1"/>
</dbReference>
<accession>A0A839TBB4</accession>
<keyword evidence="2" id="KW-0472">Membrane</keyword>
<dbReference type="Proteomes" id="UP000549250">
    <property type="component" value="Unassembled WGS sequence"/>
</dbReference>
<dbReference type="SUPFAM" id="SSF111369">
    <property type="entry name" value="HlyD-like secretion proteins"/>
    <property type="match status" value="1"/>
</dbReference>